<keyword evidence="3" id="KW-1185">Reference proteome</keyword>
<evidence type="ECO:0000313" key="2">
    <source>
        <dbReference type="EMBL" id="KAG5684338.1"/>
    </source>
</evidence>
<accession>A0A9J6CPU2</accession>
<dbReference type="Gene3D" id="3.40.630.30">
    <property type="match status" value="1"/>
</dbReference>
<reference evidence="2" key="1">
    <citation type="submission" date="2021-03" db="EMBL/GenBank/DDBJ databases">
        <title>Chromosome level genome of the anhydrobiotic midge Polypedilum vanderplanki.</title>
        <authorList>
            <person name="Yoshida Y."/>
            <person name="Kikawada T."/>
            <person name="Gusev O."/>
        </authorList>
    </citation>
    <scope>NUCLEOTIDE SEQUENCE</scope>
    <source>
        <strain evidence="2">NIAS01</strain>
        <tissue evidence="2">Whole body or cell culture</tissue>
    </source>
</reference>
<dbReference type="OrthoDB" id="7782438at2759"/>
<organism evidence="2 3">
    <name type="scientific">Polypedilum vanderplanki</name>
    <name type="common">Sleeping chironomid midge</name>
    <dbReference type="NCBI Taxonomy" id="319348"/>
    <lineage>
        <taxon>Eukaryota</taxon>
        <taxon>Metazoa</taxon>
        <taxon>Ecdysozoa</taxon>
        <taxon>Arthropoda</taxon>
        <taxon>Hexapoda</taxon>
        <taxon>Insecta</taxon>
        <taxon>Pterygota</taxon>
        <taxon>Neoptera</taxon>
        <taxon>Endopterygota</taxon>
        <taxon>Diptera</taxon>
        <taxon>Nematocera</taxon>
        <taxon>Chironomoidea</taxon>
        <taxon>Chironomidae</taxon>
        <taxon>Chironominae</taxon>
        <taxon>Polypedilum</taxon>
        <taxon>Polypedilum</taxon>
    </lineage>
</organism>
<feature type="domain" description="N-acetyltransferase" evidence="1">
    <location>
        <begin position="136"/>
        <end position="185"/>
    </location>
</feature>
<dbReference type="SUPFAM" id="SSF55729">
    <property type="entry name" value="Acyl-CoA N-acyltransferases (Nat)"/>
    <property type="match status" value="1"/>
</dbReference>
<dbReference type="InterPro" id="IPR016181">
    <property type="entry name" value="Acyl_CoA_acyltransferase"/>
</dbReference>
<protein>
    <recommendedName>
        <fullName evidence="1">N-acetyltransferase domain-containing protein</fullName>
    </recommendedName>
</protein>
<dbReference type="PANTHER" id="PTHR20905:SF32">
    <property type="entry name" value="ARYLALKYLAMINE N-ACETYLTRANSFERASE-LIKE 7, ISOFORM A"/>
    <property type="match status" value="1"/>
</dbReference>
<evidence type="ECO:0000313" key="3">
    <source>
        <dbReference type="Proteomes" id="UP001107558"/>
    </source>
</evidence>
<dbReference type="GO" id="GO:0008080">
    <property type="term" value="F:N-acetyltransferase activity"/>
    <property type="evidence" value="ECO:0007669"/>
    <property type="project" value="TreeGrafter"/>
</dbReference>
<evidence type="ECO:0000259" key="1">
    <source>
        <dbReference type="Pfam" id="PF00583"/>
    </source>
</evidence>
<comment type="caution">
    <text evidence="2">The sequence shown here is derived from an EMBL/GenBank/DDBJ whole genome shotgun (WGS) entry which is preliminary data.</text>
</comment>
<proteinExistence type="predicted"/>
<dbReference type="Pfam" id="PF00583">
    <property type="entry name" value="Acetyltransf_1"/>
    <property type="match status" value="1"/>
</dbReference>
<sequence length="239" mass="27708">MSFLFKRPENLKFPTVYYTFKAKDIENENLVEYRVQDLPETYFKEALSLLVEHFLPDEELCSSRGLLKCDKGLKEVSDFWTCILKEKLSIGCFKNDELVGMNVLVVTSKNDPKDEIIYEDECWNDVLDVLIHMNNQINPFETFNVDQYLTAYGLVVHPKYHGRGIATEMLKARIPILKKFGLKVTVTIFTGIGSQMAAKKANYDDFYSIKYSELKEVKPLYNFLINAKSTYCKIMSLKI</sequence>
<dbReference type="AlphaFoldDB" id="A0A9J6CPU2"/>
<dbReference type="Proteomes" id="UP001107558">
    <property type="component" value="Chromosome 1"/>
</dbReference>
<dbReference type="PANTHER" id="PTHR20905">
    <property type="entry name" value="N-ACETYLTRANSFERASE-RELATED"/>
    <property type="match status" value="1"/>
</dbReference>
<dbReference type="EMBL" id="JADBJN010000001">
    <property type="protein sequence ID" value="KAG5684338.1"/>
    <property type="molecule type" value="Genomic_DNA"/>
</dbReference>
<dbReference type="CDD" id="cd04301">
    <property type="entry name" value="NAT_SF"/>
    <property type="match status" value="1"/>
</dbReference>
<name>A0A9J6CPU2_POLVA</name>
<dbReference type="InterPro" id="IPR000182">
    <property type="entry name" value="GNAT_dom"/>
</dbReference>
<gene>
    <name evidence="2" type="ORF">PVAND_013573</name>
</gene>